<reference evidence="3" key="1">
    <citation type="journal article" date="2020" name="New Phytol.">
        <title>Comparative genomics reveals dynamic genome evolution in host specialist ectomycorrhizal fungi.</title>
        <authorList>
            <person name="Lofgren L.A."/>
            <person name="Nguyen N.H."/>
            <person name="Vilgalys R."/>
            <person name="Ruytinx J."/>
            <person name="Liao H.L."/>
            <person name="Branco S."/>
            <person name="Kuo A."/>
            <person name="LaButti K."/>
            <person name="Lipzen A."/>
            <person name="Andreopoulos W."/>
            <person name="Pangilinan J."/>
            <person name="Riley R."/>
            <person name="Hundley H."/>
            <person name="Na H."/>
            <person name="Barry K."/>
            <person name="Grigoriev I.V."/>
            <person name="Stajich J.E."/>
            <person name="Kennedy P.G."/>
        </authorList>
    </citation>
    <scope>NUCLEOTIDE SEQUENCE</scope>
    <source>
        <strain evidence="3">FC203</strain>
    </source>
</reference>
<dbReference type="PANTHER" id="PTHR42862:SF1">
    <property type="entry name" value="DELTA-1-PYRROLINE-5-CARBOXYLATE DEHYDROGENASE 2, ISOFORM A-RELATED"/>
    <property type="match status" value="1"/>
</dbReference>
<evidence type="ECO:0000256" key="2">
    <source>
        <dbReference type="ARBA" id="ARBA00023027"/>
    </source>
</evidence>
<keyword evidence="4" id="KW-1185">Reference proteome</keyword>
<keyword evidence="2" id="KW-0520">NAD</keyword>
<evidence type="ECO:0000256" key="1">
    <source>
        <dbReference type="ARBA" id="ARBA00023002"/>
    </source>
</evidence>
<comment type="caution">
    <text evidence="3">The sequence shown here is derived from an EMBL/GenBank/DDBJ whole genome shotgun (WGS) entry which is preliminary data.</text>
</comment>
<gene>
    <name evidence="3" type="ORF">F5891DRAFT_1149286</name>
</gene>
<name>A0AAD4HIS9_9AGAM</name>
<dbReference type="GO" id="GO:0005759">
    <property type="term" value="C:mitochondrial matrix"/>
    <property type="evidence" value="ECO:0007669"/>
    <property type="project" value="TreeGrafter"/>
</dbReference>
<dbReference type="InterPro" id="IPR016162">
    <property type="entry name" value="Ald_DH_N"/>
</dbReference>
<sequence length="137" mass="15367">MRQGMFLSEAPVMTPRATPYSILTKDPESITMKEEISDPVITVYVYDDANYEKTLELIDNISPNTLTGSRRVALKVSVICLRNTAGNVCYHEECTGAVVCQQPFGGGRSSETNDKAIFYQFLSARRIKENFVDPEDF</sequence>
<dbReference type="Gene3D" id="3.40.605.10">
    <property type="entry name" value="Aldehyde Dehydrogenase, Chain A, domain 1"/>
    <property type="match status" value="1"/>
</dbReference>
<keyword evidence="1" id="KW-0560">Oxidoreductase</keyword>
<dbReference type="RefSeq" id="XP_041223292.1">
    <property type="nucleotide sequence ID" value="XM_041365089.1"/>
</dbReference>
<dbReference type="GeneID" id="64659387"/>
<dbReference type="InterPro" id="IPR016163">
    <property type="entry name" value="Ald_DH_C"/>
</dbReference>
<dbReference type="Proteomes" id="UP001195769">
    <property type="component" value="Unassembled WGS sequence"/>
</dbReference>
<dbReference type="PANTHER" id="PTHR42862">
    <property type="entry name" value="DELTA-1-PYRROLINE-5-CARBOXYLATE DEHYDROGENASE 1, ISOFORM A-RELATED"/>
    <property type="match status" value="1"/>
</dbReference>
<dbReference type="InterPro" id="IPR050485">
    <property type="entry name" value="Proline_metab_enzyme"/>
</dbReference>
<dbReference type="AlphaFoldDB" id="A0AAD4HIS9"/>
<dbReference type="GO" id="GO:0010133">
    <property type="term" value="P:L-proline catabolic process to L-glutamate"/>
    <property type="evidence" value="ECO:0007669"/>
    <property type="project" value="TreeGrafter"/>
</dbReference>
<accession>A0AAD4HIS9</accession>
<dbReference type="Gene3D" id="3.40.309.10">
    <property type="entry name" value="Aldehyde Dehydrogenase, Chain A, domain 2"/>
    <property type="match status" value="1"/>
</dbReference>
<dbReference type="InterPro" id="IPR016161">
    <property type="entry name" value="Ald_DH/histidinol_DH"/>
</dbReference>
<dbReference type="SUPFAM" id="SSF53720">
    <property type="entry name" value="ALDH-like"/>
    <property type="match status" value="1"/>
</dbReference>
<dbReference type="GO" id="GO:0003842">
    <property type="term" value="F:L-glutamate gamma-semialdehyde dehydrogenase activity"/>
    <property type="evidence" value="ECO:0007669"/>
    <property type="project" value="TreeGrafter"/>
</dbReference>
<dbReference type="EMBL" id="JABBWK010000044">
    <property type="protein sequence ID" value="KAG1897716.1"/>
    <property type="molecule type" value="Genomic_DNA"/>
</dbReference>
<evidence type="ECO:0000313" key="3">
    <source>
        <dbReference type="EMBL" id="KAG1897716.1"/>
    </source>
</evidence>
<organism evidence="3 4">
    <name type="scientific">Suillus fuscotomentosus</name>
    <dbReference type="NCBI Taxonomy" id="1912939"/>
    <lineage>
        <taxon>Eukaryota</taxon>
        <taxon>Fungi</taxon>
        <taxon>Dikarya</taxon>
        <taxon>Basidiomycota</taxon>
        <taxon>Agaricomycotina</taxon>
        <taxon>Agaricomycetes</taxon>
        <taxon>Agaricomycetidae</taxon>
        <taxon>Boletales</taxon>
        <taxon>Suillineae</taxon>
        <taxon>Suillaceae</taxon>
        <taxon>Suillus</taxon>
    </lineage>
</organism>
<proteinExistence type="predicted"/>
<evidence type="ECO:0000313" key="4">
    <source>
        <dbReference type="Proteomes" id="UP001195769"/>
    </source>
</evidence>
<protein>
    <submittedName>
        <fullName evidence="3">Pyrroline-5-carboxylate dehydrogenase rocA</fullName>
    </submittedName>
</protein>